<feature type="domain" description="Outer membrane protein beta-barrel" evidence="3">
    <location>
        <begin position="10"/>
        <end position="166"/>
    </location>
</feature>
<dbReference type="RefSeq" id="WP_170034443.1">
    <property type="nucleotide sequence ID" value="NZ_JABDTL010000001.1"/>
</dbReference>
<protein>
    <recommendedName>
        <fullName evidence="3">Outer membrane protein beta-barrel domain-containing protein</fullName>
    </recommendedName>
</protein>
<feature type="chain" id="PRO_5032408568" description="Outer membrane protein beta-barrel domain-containing protein" evidence="2">
    <location>
        <begin position="24"/>
        <end position="199"/>
    </location>
</feature>
<dbReference type="InterPro" id="IPR011250">
    <property type="entry name" value="OMP/PagP_B-barrel"/>
</dbReference>
<reference evidence="4 5" key="1">
    <citation type="submission" date="2020-08" db="EMBL/GenBank/DDBJ databases">
        <title>Genomic Encyclopedia of Type Strains, Phase IV (KMG-IV): sequencing the most valuable type-strain genomes for metagenomic binning, comparative biology and taxonomic classification.</title>
        <authorList>
            <person name="Goeker M."/>
        </authorList>
    </citation>
    <scope>NUCLEOTIDE SEQUENCE [LARGE SCALE GENOMIC DNA]</scope>
    <source>
        <strain evidence="4 5">DSM 29007</strain>
    </source>
</reference>
<sequence length="199" mass="20538">MKRTLFGTTVALALLALPAAGRAQTGWSLGANLAGASFSGGTGPRGGLGGGVTVEYGLTERLGVYLAGQHNGSVGTVDDQQYGVLTSGTTQGDLGLRYRLGRSTSSFRPYVSLAASAISLHESAPVSGENSFSSTTYGLAGTLGVGVQHAISRHTALDLGLQRTIGGLTRIKADGEDRKLWSDRGFGASRLRVGITWRP</sequence>
<evidence type="ECO:0000259" key="3">
    <source>
        <dbReference type="Pfam" id="PF13505"/>
    </source>
</evidence>
<gene>
    <name evidence="4" type="ORF">HNQ61_002235</name>
</gene>
<keyword evidence="1 2" id="KW-0732">Signal</keyword>
<proteinExistence type="predicted"/>
<name>A0A841GXY6_9BACT</name>
<dbReference type="EMBL" id="JACHIA010000005">
    <property type="protein sequence ID" value="MBB6070614.1"/>
    <property type="molecule type" value="Genomic_DNA"/>
</dbReference>
<comment type="caution">
    <text evidence="4">The sequence shown here is derived from an EMBL/GenBank/DDBJ whole genome shotgun (WGS) entry which is preliminary data.</text>
</comment>
<feature type="signal peptide" evidence="2">
    <location>
        <begin position="1"/>
        <end position="23"/>
    </location>
</feature>
<accession>A0A841GXY6</accession>
<dbReference type="AlphaFoldDB" id="A0A841GXY6"/>
<dbReference type="Proteomes" id="UP000582837">
    <property type="component" value="Unassembled WGS sequence"/>
</dbReference>
<evidence type="ECO:0000313" key="5">
    <source>
        <dbReference type="Proteomes" id="UP000582837"/>
    </source>
</evidence>
<keyword evidence="5" id="KW-1185">Reference proteome</keyword>
<organism evidence="4 5">
    <name type="scientific">Longimicrobium terrae</name>
    <dbReference type="NCBI Taxonomy" id="1639882"/>
    <lineage>
        <taxon>Bacteria</taxon>
        <taxon>Pseudomonadati</taxon>
        <taxon>Gemmatimonadota</taxon>
        <taxon>Longimicrobiia</taxon>
        <taxon>Longimicrobiales</taxon>
        <taxon>Longimicrobiaceae</taxon>
        <taxon>Longimicrobium</taxon>
    </lineage>
</organism>
<dbReference type="SUPFAM" id="SSF56925">
    <property type="entry name" value="OMPA-like"/>
    <property type="match status" value="1"/>
</dbReference>
<dbReference type="Gene3D" id="2.40.160.20">
    <property type="match status" value="1"/>
</dbReference>
<evidence type="ECO:0000256" key="2">
    <source>
        <dbReference type="SAM" id="SignalP"/>
    </source>
</evidence>
<dbReference type="Pfam" id="PF13505">
    <property type="entry name" value="OMP_b-brl"/>
    <property type="match status" value="1"/>
</dbReference>
<evidence type="ECO:0000256" key="1">
    <source>
        <dbReference type="ARBA" id="ARBA00022729"/>
    </source>
</evidence>
<evidence type="ECO:0000313" key="4">
    <source>
        <dbReference type="EMBL" id="MBB6070614.1"/>
    </source>
</evidence>
<dbReference type="InterPro" id="IPR027385">
    <property type="entry name" value="Beta-barrel_OMP"/>
</dbReference>